<organism evidence="3 4">
    <name type="scientific">Thermostichus vulcanus str. 'Rupite'</name>
    <dbReference type="NCBI Taxonomy" id="2813851"/>
    <lineage>
        <taxon>Bacteria</taxon>
        <taxon>Bacillati</taxon>
        <taxon>Cyanobacteriota</taxon>
        <taxon>Cyanophyceae</taxon>
        <taxon>Thermostichales</taxon>
        <taxon>Thermostichaceae</taxon>
        <taxon>Thermostichus</taxon>
    </lineage>
</organism>
<accession>A0ABT0CBC2</accession>
<dbReference type="InterPro" id="IPR002491">
    <property type="entry name" value="ABC_transptr_periplasmic_BD"/>
</dbReference>
<evidence type="ECO:0000256" key="1">
    <source>
        <dbReference type="ARBA" id="ARBA00008814"/>
    </source>
</evidence>
<feature type="domain" description="Fe/B12 periplasmic-binding" evidence="2">
    <location>
        <begin position="47"/>
        <end position="297"/>
    </location>
</feature>
<comment type="similarity">
    <text evidence="1">Belongs to the bacterial solute-binding protein 8 family.</text>
</comment>
<dbReference type="Pfam" id="PF01497">
    <property type="entry name" value="Peripla_BP_2"/>
    <property type="match status" value="2"/>
</dbReference>
<dbReference type="InterPro" id="IPR050902">
    <property type="entry name" value="ABC_Transporter_SBP"/>
</dbReference>
<proteinExistence type="inferred from homology"/>
<evidence type="ECO:0000313" key="4">
    <source>
        <dbReference type="Proteomes" id="UP000830835"/>
    </source>
</evidence>
<dbReference type="EMBL" id="JAFIRA010000020">
    <property type="protein sequence ID" value="MCJ2543081.1"/>
    <property type="molecule type" value="Genomic_DNA"/>
</dbReference>
<evidence type="ECO:0000313" key="3">
    <source>
        <dbReference type="EMBL" id="MCJ2543081.1"/>
    </source>
</evidence>
<comment type="caution">
    <text evidence="3">The sequence shown here is derived from an EMBL/GenBank/DDBJ whole genome shotgun (WGS) entry which is preliminary data.</text>
</comment>
<reference evidence="3" key="1">
    <citation type="submission" date="2021-02" db="EMBL/GenBank/DDBJ databases">
        <title>The CRISPR/cas machinery reduction and long-range gene transfer in the hot spring cyanobacterium Synechococcus.</title>
        <authorList>
            <person name="Dvorak P."/>
            <person name="Jahodarova E."/>
            <person name="Hasler P."/>
            <person name="Poulickova A."/>
        </authorList>
    </citation>
    <scope>NUCLEOTIDE SEQUENCE</scope>
    <source>
        <strain evidence="3">Rupite</strain>
    </source>
</reference>
<dbReference type="PANTHER" id="PTHR30535">
    <property type="entry name" value="VITAMIN B12-BINDING PROTEIN"/>
    <property type="match status" value="1"/>
</dbReference>
<gene>
    <name evidence="3" type="ORF">JX360_09210</name>
</gene>
<name>A0ABT0CBC2_THEVL</name>
<dbReference type="RefSeq" id="WP_244350358.1">
    <property type="nucleotide sequence ID" value="NZ_JAFIRA010000020.1"/>
</dbReference>
<evidence type="ECO:0000259" key="2">
    <source>
        <dbReference type="PROSITE" id="PS50983"/>
    </source>
</evidence>
<dbReference type="PANTHER" id="PTHR30535:SF34">
    <property type="entry name" value="MOLYBDATE-BINDING PROTEIN MOLA"/>
    <property type="match status" value="1"/>
</dbReference>
<dbReference type="PROSITE" id="PS50983">
    <property type="entry name" value="FE_B12_PBP"/>
    <property type="match status" value="1"/>
</dbReference>
<dbReference type="Gene3D" id="3.40.50.1980">
    <property type="entry name" value="Nitrogenase molybdenum iron protein domain"/>
    <property type="match status" value="2"/>
</dbReference>
<protein>
    <submittedName>
        <fullName evidence="3">ABC transporter substrate-binding protein</fullName>
    </submittedName>
</protein>
<dbReference type="Proteomes" id="UP000830835">
    <property type="component" value="Unassembled WGS sequence"/>
</dbReference>
<dbReference type="SUPFAM" id="SSF53807">
    <property type="entry name" value="Helical backbone' metal receptor"/>
    <property type="match status" value="1"/>
</dbReference>
<keyword evidence="4" id="KW-1185">Reference proteome</keyword>
<sequence length="297" mass="32339">MVYRYSRRQILTLTLSGLGAWWWGHSAGAQAGIPRSPHSLVEAPVNRVASLTTLTADILYRLAPDKLVGIPSGQLLESDPRFQGITRLGLGNQPNLEQLVALQPDWVVGASGFHDALASRLEELGIPTYLTAVNSWAALEETITTLAAALGVDPQPLLQEYGALLPQQLPPSQPKTLLLAGTQPILSPNRQSWAGDLLERFGADNLTATLQSQGQFRGYVTLSAERILEANPEILLVVNPEAADPLAFFQSRPFWDQLQAVQTQRVYGFDYYGLVNPGSLDKIKVTCERLAQVFGSG</sequence>